<evidence type="ECO:0000256" key="5">
    <source>
        <dbReference type="PROSITE-ProRule" id="PRU00042"/>
    </source>
</evidence>
<protein>
    <submittedName>
        <fullName evidence="8">Zinc finger protein 287like</fullName>
    </submittedName>
</protein>
<keyword evidence="2" id="KW-0677">Repeat</keyword>
<proteinExistence type="predicted"/>
<evidence type="ECO:0000256" key="2">
    <source>
        <dbReference type="ARBA" id="ARBA00022737"/>
    </source>
</evidence>
<dbReference type="OrthoDB" id="9978265at2759"/>
<evidence type="ECO:0000256" key="1">
    <source>
        <dbReference type="ARBA" id="ARBA00022723"/>
    </source>
</evidence>
<feature type="compositionally biased region" description="Acidic residues" evidence="6">
    <location>
        <begin position="163"/>
        <end position="197"/>
    </location>
</feature>
<dbReference type="EMBL" id="CP045898">
    <property type="protein sequence ID" value="QQP40190.1"/>
    <property type="molecule type" value="Genomic_DNA"/>
</dbReference>
<dbReference type="SUPFAM" id="SSF57667">
    <property type="entry name" value="beta-beta-alpha zinc fingers"/>
    <property type="match status" value="1"/>
</dbReference>
<feature type="region of interest" description="Disordered" evidence="6">
    <location>
        <begin position="146"/>
        <end position="205"/>
    </location>
</feature>
<keyword evidence="9" id="KW-1185">Reference proteome</keyword>
<evidence type="ECO:0000256" key="6">
    <source>
        <dbReference type="SAM" id="MobiDB-lite"/>
    </source>
</evidence>
<evidence type="ECO:0000256" key="4">
    <source>
        <dbReference type="ARBA" id="ARBA00022833"/>
    </source>
</evidence>
<dbReference type="GO" id="GO:0000977">
    <property type="term" value="F:RNA polymerase II transcription regulatory region sequence-specific DNA binding"/>
    <property type="evidence" value="ECO:0007669"/>
    <property type="project" value="TreeGrafter"/>
</dbReference>
<dbReference type="InterPro" id="IPR013087">
    <property type="entry name" value="Znf_C2H2_type"/>
</dbReference>
<sequence>MSVLIQEGGCQSRLSQILGEILSNVGESSPTVEGVLSCLLSEIEEMLCQGRRLLEHCLEIDDSAPGSPILLIPEGLSYQWKLQDKVQRLKGTLSMEAFLSLIPLVAVSEREIAHVVEEEEVEEEEDVVLKEISEMHVVKHEVIFTPQNIPQDTPPHHHGNESQSEEGSEEEEEEDGDYGNEEEDEESGEEEDRDEGENTSSVHHKKSYSRSCQHCKKTFSKYFKNFESHVTQCELIASYGEVRDGRTCPKCHKKYKRSYLIGRHLELCQGDILENDQLWMSEVSQDLQEPPSLHISSSDMRKTEKRYFPNQEELARHPCAKVSADQKFNCLLCDYACYYGPQLTKHYTSKHGRKRDYCCETCGKMYADHSVLATHRRTHAEPGHKCPECGKAFHRRATLTRHMTMHFPSTYLVRPLYLNRHRASQHPPDGIIVTHPCPHCPSSYREKKFLKKHIREKHTYDGPHTSFPTLIPGTVMTTAVSLGKDQTTTLRQGPPEDCKTILGMSYMHTIHS</sequence>
<dbReference type="Proteomes" id="UP000595437">
    <property type="component" value="Chromosome 9"/>
</dbReference>
<feature type="domain" description="C2H2-type" evidence="7">
    <location>
        <begin position="357"/>
        <end position="384"/>
    </location>
</feature>
<reference evidence="9" key="1">
    <citation type="submission" date="2021-01" db="EMBL/GenBank/DDBJ databases">
        <title>Caligus Genome Assembly.</title>
        <authorList>
            <person name="Gallardo-Escarate C."/>
        </authorList>
    </citation>
    <scope>NUCLEOTIDE SEQUENCE [LARGE SCALE GENOMIC DNA]</scope>
</reference>
<dbReference type="AlphaFoldDB" id="A0A7T8GYG9"/>
<organism evidence="8 9">
    <name type="scientific">Caligus rogercresseyi</name>
    <name type="common">Sea louse</name>
    <dbReference type="NCBI Taxonomy" id="217165"/>
    <lineage>
        <taxon>Eukaryota</taxon>
        <taxon>Metazoa</taxon>
        <taxon>Ecdysozoa</taxon>
        <taxon>Arthropoda</taxon>
        <taxon>Crustacea</taxon>
        <taxon>Multicrustacea</taxon>
        <taxon>Hexanauplia</taxon>
        <taxon>Copepoda</taxon>
        <taxon>Siphonostomatoida</taxon>
        <taxon>Caligidae</taxon>
        <taxon>Caligus</taxon>
    </lineage>
</organism>
<keyword evidence="3 5" id="KW-0863">Zinc-finger</keyword>
<gene>
    <name evidence="8" type="ORF">FKW44_014164</name>
</gene>
<dbReference type="Pfam" id="PF00096">
    <property type="entry name" value="zf-C2H2"/>
    <property type="match status" value="1"/>
</dbReference>
<evidence type="ECO:0000259" key="7">
    <source>
        <dbReference type="PROSITE" id="PS50157"/>
    </source>
</evidence>
<dbReference type="GO" id="GO:0008270">
    <property type="term" value="F:zinc ion binding"/>
    <property type="evidence" value="ECO:0007669"/>
    <property type="project" value="UniProtKB-KW"/>
</dbReference>
<dbReference type="FunFam" id="3.30.160.60:FF:000340">
    <property type="entry name" value="zinc finger protein 473 isoform X1"/>
    <property type="match status" value="1"/>
</dbReference>
<dbReference type="PROSITE" id="PS00028">
    <property type="entry name" value="ZINC_FINGER_C2H2_1"/>
    <property type="match status" value="3"/>
</dbReference>
<dbReference type="PANTHER" id="PTHR24409:SF295">
    <property type="entry name" value="AZ2-RELATED"/>
    <property type="match status" value="1"/>
</dbReference>
<feature type="domain" description="C2H2-type" evidence="7">
    <location>
        <begin position="435"/>
        <end position="463"/>
    </location>
</feature>
<keyword evidence="4" id="KW-0862">Zinc</keyword>
<dbReference type="PROSITE" id="PS50157">
    <property type="entry name" value="ZINC_FINGER_C2H2_2"/>
    <property type="match status" value="3"/>
</dbReference>
<dbReference type="PANTHER" id="PTHR24409">
    <property type="entry name" value="ZINC FINGER PROTEIN 142"/>
    <property type="match status" value="1"/>
</dbReference>
<dbReference type="SMART" id="SM00355">
    <property type="entry name" value="ZnF_C2H2"/>
    <property type="match status" value="4"/>
</dbReference>
<accession>A0A7T8GYG9</accession>
<keyword evidence="1" id="KW-0479">Metal-binding</keyword>
<feature type="domain" description="C2H2-type" evidence="7">
    <location>
        <begin position="384"/>
        <end position="406"/>
    </location>
</feature>
<evidence type="ECO:0000313" key="8">
    <source>
        <dbReference type="EMBL" id="QQP40190.1"/>
    </source>
</evidence>
<dbReference type="InterPro" id="IPR036236">
    <property type="entry name" value="Znf_C2H2_sf"/>
</dbReference>
<dbReference type="GO" id="GO:0005634">
    <property type="term" value="C:nucleus"/>
    <property type="evidence" value="ECO:0007669"/>
    <property type="project" value="TreeGrafter"/>
</dbReference>
<dbReference type="GO" id="GO:0000981">
    <property type="term" value="F:DNA-binding transcription factor activity, RNA polymerase II-specific"/>
    <property type="evidence" value="ECO:0007669"/>
    <property type="project" value="TreeGrafter"/>
</dbReference>
<evidence type="ECO:0000313" key="9">
    <source>
        <dbReference type="Proteomes" id="UP000595437"/>
    </source>
</evidence>
<dbReference type="Gene3D" id="3.30.160.60">
    <property type="entry name" value="Classic Zinc Finger"/>
    <property type="match status" value="3"/>
</dbReference>
<evidence type="ECO:0000256" key="3">
    <source>
        <dbReference type="ARBA" id="ARBA00022771"/>
    </source>
</evidence>
<name>A0A7T8GYG9_CALRO</name>